<reference evidence="2 3" key="1">
    <citation type="submission" date="2021-08" db="EMBL/GenBank/DDBJ databases">
        <title>Comparative Genomics Analysis of the Genus Qipengyuania Reveals Extensive Genetic Diversity and Metabolic Versatility, Including the Description of Fifteen Novel Species.</title>
        <authorList>
            <person name="Liu Y."/>
        </authorList>
    </citation>
    <scope>NUCLEOTIDE SEQUENCE [LARGE SCALE GENOMIC DNA]</scope>
    <source>
        <strain evidence="2 3">GH25</strain>
    </source>
</reference>
<evidence type="ECO:0000256" key="1">
    <source>
        <dbReference type="SAM" id="MobiDB-lite"/>
    </source>
</evidence>
<proteinExistence type="predicted"/>
<dbReference type="EMBL" id="JAIGNQ010000003">
    <property type="protein sequence ID" value="MBX7489231.1"/>
    <property type="molecule type" value="Genomic_DNA"/>
</dbReference>
<evidence type="ECO:0008006" key="4">
    <source>
        <dbReference type="Google" id="ProtNLM"/>
    </source>
</evidence>
<dbReference type="Proteomes" id="UP000776651">
    <property type="component" value="Unassembled WGS sequence"/>
</dbReference>
<evidence type="ECO:0000313" key="2">
    <source>
        <dbReference type="EMBL" id="MBX7489231.1"/>
    </source>
</evidence>
<comment type="caution">
    <text evidence="2">The sequence shown here is derived from an EMBL/GenBank/DDBJ whole genome shotgun (WGS) entry which is preliminary data.</text>
</comment>
<protein>
    <recommendedName>
        <fullName evidence="4">DUF2934 domain-containing protein</fullName>
    </recommendedName>
</protein>
<gene>
    <name evidence="2" type="ORF">K3177_11960</name>
</gene>
<keyword evidence="3" id="KW-1185">Reference proteome</keyword>
<feature type="region of interest" description="Disordered" evidence="1">
    <location>
        <begin position="1"/>
        <end position="59"/>
    </location>
</feature>
<feature type="compositionally biased region" description="Polar residues" evidence="1">
    <location>
        <begin position="50"/>
        <end position="59"/>
    </location>
</feature>
<dbReference type="RefSeq" id="WP_221598426.1">
    <property type="nucleotide sequence ID" value="NZ_JAIGNQ010000003.1"/>
</dbReference>
<accession>A0ABS7JIR9</accession>
<organism evidence="2 3">
    <name type="scientific">Qipengyuania pacifica</name>
    <dbReference type="NCBI Taxonomy" id="2860199"/>
    <lineage>
        <taxon>Bacteria</taxon>
        <taxon>Pseudomonadati</taxon>
        <taxon>Pseudomonadota</taxon>
        <taxon>Alphaproteobacteria</taxon>
        <taxon>Sphingomonadales</taxon>
        <taxon>Erythrobacteraceae</taxon>
        <taxon>Qipengyuania</taxon>
    </lineage>
</organism>
<feature type="compositionally biased region" description="Basic and acidic residues" evidence="1">
    <location>
        <begin position="1"/>
        <end position="49"/>
    </location>
</feature>
<name>A0ABS7JIR9_9SPHN</name>
<sequence length="59" mass="6814">MEYEIRDDPQGLEEWDHANRDGGLVEDHVALERQRSTREAGYREQDRRSTSSGAPLQAE</sequence>
<evidence type="ECO:0000313" key="3">
    <source>
        <dbReference type="Proteomes" id="UP000776651"/>
    </source>
</evidence>